<comment type="caution">
    <text evidence="2">The sequence shown here is derived from an EMBL/GenBank/DDBJ whole genome shotgun (WGS) entry which is preliminary data.</text>
</comment>
<evidence type="ECO:0000313" key="3">
    <source>
        <dbReference type="Proteomes" id="UP001526430"/>
    </source>
</evidence>
<dbReference type="SUPFAM" id="SSF53448">
    <property type="entry name" value="Nucleotide-diphospho-sugar transferases"/>
    <property type="match status" value="1"/>
</dbReference>
<evidence type="ECO:0000259" key="1">
    <source>
        <dbReference type="Pfam" id="PF00535"/>
    </source>
</evidence>
<feature type="domain" description="Glycosyltransferase 2-like" evidence="1">
    <location>
        <begin position="7"/>
        <end position="107"/>
    </location>
</feature>
<gene>
    <name evidence="2" type="ORF">OF850_04525</name>
</gene>
<proteinExistence type="predicted"/>
<dbReference type="Pfam" id="PF00535">
    <property type="entry name" value="Glycos_transf_2"/>
    <property type="match status" value="1"/>
</dbReference>
<dbReference type="Gene3D" id="3.90.550.10">
    <property type="entry name" value="Spore Coat Polysaccharide Biosynthesis Protein SpsA, Chain A"/>
    <property type="match status" value="1"/>
</dbReference>
<sequence>MDVSVILPLRAGAPSPSGTLRSVLGQRHAPREVIVVDDGATEEGLALAAEFGRRLTIQRVERSGGVQAMRNAGIARARGDWLAFIEGGESWEPDFLLRMAALHRAAPKLDLLFADFRHEATPGATGFGAAISGWWEASGRRDIPEGCVFERLVAALAFRWTPVRLSASLFARSLVERAGGFDSRMRGLRPEGWEFILRCLYAGRPGALPDPMVTIRRDSGTTLHDQAQHLKQEVELLRFVLRHHREAVPFRAVIEQELQHRSVAAAELAFAERNHALARRLLSEVAPRDRPPRLRAKAACLALPDRLGLPLNRLLQRLSEWQQRRAAA</sequence>
<dbReference type="GO" id="GO:0016757">
    <property type="term" value="F:glycosyltransferase activity"/>
    <property type="evidence" value="ECO:0007669"/>
    <property type="project" value="UniProtKB-KW"/>
</dbReference>
<dbReference type="InterPro" id="IPR029044">
    <property type="entry name" value="Nucleotide-diphossugar_trans"/>
</dbReference>
<name>A0ABT3NRU8_9PROT</name>
<keyword evidence="2" id="KW-0328">Glycosyltransferase</keyword>
<dbReference type="PANTHER" id="PTHR43685">
    <property type="entry name" value="GLYCOSYLTRANSFERASE"/>
    <property type="match status" value="1"/>
</dbReference>
<keyword evidence="3" id="KW-1185">Reference proteome</keyword>
<keyword evidence="2" id="KW-0808">Transferase</keyword>
<dbReference type="EC" id="2.4.-.-" evidence="2"/>
<reference evidence="2 3" key="1">
    <citation type="submission" date="2022-10" db="EMBL/GenBank/DDBJ databases">
        <title>Roseococcus glaciei nov., sp. nov., isolated from glacier.</title>
        <authorList>
            <person name="Liu Q."/>
            <person name="Xin Y.-H."/>
        </authorList>
    </citation>
    <scope>NUCLEOTIDE SEQUENCE [LARGE SCALE GENOMIC DNA]</scope>
    <source>
        <strain evidence="2 3">MDT2-1-1</strain>
    </source>
</reference>
<evidence type="ECO:0000313" key="2">
    <source>
        <dbReference type="EMBL" id="MCW8084881.1"/>
    </source>
</evidence>
<dbReference type="EMBL" id="JAPFQI010000001">
    <property type="protein sequence ID" value="MCW8084881.1"/>
    <property type="molecule type" value="Genomic_DNA"/>
</dbReference>
<dbReference type="Proteomes" id="UP001526430">
    <property type="component" value="Unassembled WGS sequence"/>
</dbReference>
<protein>
    <submittedName>
        <fullName evidence="2">Glycosyltransferase</fullName>
        <ecNumber evidence="2">2.4.-.-</ecNumber>
    </submittedName>
</protein>
<organism evidence="2 3">
    <name type="scientific">Sabulicella glaciei</name>
    <dbReference type="NCBI Taxonomy" id="2984948"/>
    <lineage>
        <taxon>Bacteria</taxon>
        <taxon>Pseudomonadati</taxon>
        <taxon>Pseudomonadota</taxon>
        <taxon>Alphaproteobacteria</taxon>
        <taxon>Acetobacterales</taxon>
        <taxon>Acetobacteraceae</taxon>
        <taxon>Sabulicella</taxon>
    </lineage>
</organism>
<dbReference type="PANTHER" id="PTHR43685:SF2">
    <property type="entry name" value="GLYCOSYLTRANSFERASE 2-LIKE DOMAIN-CONTAINING PROTEIN"/>
    <property type="match status" value="1"/>
</dbReference>
<dbReference type="InterPro" id="IPR001173">
    <property type="entry name" value="Glyco_trans_2-like"/>
</dbReference>
<accession>A0ABT3NRU8</accession>
<dbReference type="RefSeq" id="WP_301588645.1">
    <property type="nucleotide sequence ID" value="NZ_JAPFQI010000001.1"/>
</dbReference>
<dbReference type="InterPro" id="IPR050834">
    <property type="entry name" value="Glycosyltransf_2"/>
</dbReference>